<sequence length="104" mass="11364">MALPPEERATGERDPALIKLVAKAHIAREAVASAGEKSIADLAAEQGLSKDYFGVLLRISYLAPDIVAAILDGRQPAQLNRQRLARTTNLPIDWQQQREMLGFG</sequence>
<dbReference type="OrthoDB" id="7277848at2"/>
<keyword evidence="2" id="KW-1185">Reference proteome</keyword>
<proteinExistence type="predicted"/>
<name>A0A9J9LFH3_RHIWR</name>
<organism evidence="1 2">
    <name type="scientific">Rhizorhabdus wittichii (strain DSM 6014 / CCUG 31198 / JCM 15750 / NBRC 105917 / EY 4224 / RW1)</name>
    <name type="common">Sphingomonas wittichii</name>
    <dbReference type="NCBI Taxonomy" id="392499"/>
    <lineage>
        <taxon>Bacteria</taxon>
        <taxon>Pseudomonadati</taxon>
        <taxon>Pseudomonadota</taxon>
        <taxon>Alphaproteobacteria</taxon>
        <taxon>Sphingomonadales</taxon>
        <taxon>Sphingomonadaceae</taxon>
        <taxon>Rhizorhabdus</taxon>
    </lineage>
</organism>
<evidence type="ECO:0000313" key="1">
    <source>
        <dbReference type="EMBL" id="ABQ70459.1"/>
    </source>
</evidence>
<accession>A0A9J9LFH3</accession>
<protein>
    <submittedName>
        <fullName evidence="1">Uncharacterized protein</fullName>
    </submittedName>
</protein>
<gene>
    <name evidence="1" type="ordered locus">Swit_4118</name>
</gene>
<dbReference type="EMBL" id="CP000699">
    <property type="protein sequence ID" value="ABQ70459.1"/>
    <property type="molecule type" value="Genomic_DNA"/>
</dbReference>
<reference evidence="1 2" key="1">
    <citation type="journal article" date="2010" name="J. Bacteriol.">
        <title>Genome sequence of the dioxin-mineralizing bacterium Sphingomonas wittichii RW1.</title>
        <authorList>
            <person name="Miller T.R."/>
            <person name="Delcher A.L."/>
            <person name="Salzberg S.L."/>
            <person name="Saunders E."/>
            <person name="Detter J.C."/>
            <person name="Halden R.U."/>
        </authorList>
    </citation>
    <scope>NUCLEOTIDE SEQUENCE [LARGE SCALE GENOMIC DNA]</scope>
    <source>
        <strain evidence="2">DSM 6014 / CCUG 31198 / JCM 15750 / NBRC 105917 / EY 4224 / RW1</strain>
    </source>
</reference>
<dbReference type="AlphaFoldDB" id="A0A9J9LFH3"/>
<evidence type="ECO:0000313" key="2">
    <source>
        <dbReference type="Proteomes" id="UP000001989"/>
    </source>
</evidence>
<dbReference type="KEGG" id="swi:Swit_4118"/>
<dbReference type="Proteomes" id="UP000001989">
    <property type="component" value="Chromosome"/>
</dbReference>